<dbReference type="Pfam" id="PF17917">
    <property type="entry name" value="RT_RNaseH"/>
    <property type="match status" value="1"/>
</dbReference>
<evidence type="ECO:0000256" key="5">
    <source>
        <dbReference type="ARBA" id="ARBA00022801"/>
    </source>
</evidence>
<evidence type="ECO:0000256" key="3">
    <source>
        <dbReference type="ARBA" id="ARBA00022722"/>
    </source>
</evidence>
<proteinExistence type="predicted"/>
<dbReference type="GO" id="GO:0004519">
    <property type="term" value="F:endonuclease activity"/>
    <property type="evidence" value="ECO:0007669"/>
    <property type="project" value="UniProtKB-KW"/>
</dbReference>
<accession>A0A225UUV0</accession>
<keyword evidence="5" id="KW-0378">Hydrolase</keyword>
<keyword evidence="1" id="KW-0808">Transferase</keyword>
<keyword evidence="2" id="KW-0548">Nucleotidyltransferase</keyword>
<dbReference type="GO" id="GO:0016787">
    <property type="term" value="F:hydrolase activity"/>
    <property type="evidence" value="ECO:0007669"/>
    <property type="project" value="UniProtKB-KW"/>
</dbReference>
<evidence type="ECO:0000256" key="4">
    <source>
        <dbReference type="ARBA" id="ARBA00022759"/>
    </source>
</evidence>
<keyword evidence="9" id="KW-1185">Reference proteome</keyword>
<comment type="caution">
    <text evidence="8">The sequence shown here is derived from an EMBL/GenBank/DDBJ whole genome shotgun (WGS) entry which is preliminary data.</text>
</comment>
<dbReference type="AlphaFoldDB" id="A0A225UUV0"/>
<evidence type="ECO:0000313" key="9">
    <source>
        <dbReference type="Proteomes" id="UP000198211"/>
    </source>
</evidence>
<dbReference type="InterPro" id="IPR041373">
    <property type="entry name" value="RT_RNaseH"/>
</dbReference>
<organism evidence="8 9">
    <name type="scientific">Phytophthora megakarya</name>
    <dbReference type="NCBI Taxonomy" id="4795"/>
    <lineage>
        <taxon>Eukaryota</taxon>
        <taxon>Sar</taxon>
        <taxon>Stramenopiles</taxon>
        <taxon>Oomycota</taxon>
        <taxon>Peronosporomycetes</taxon>
        <taxon>Peronosporales</taxon>
        <taxon>Peronosporaceae</taxon>
        <taxon>Phytophthora</taxon>
    </lineage>
</organism>
<reference evidence="9" key="1">
    <citation type="submission" date="2017-03" db="EMBL/GenBank/DDBJ databases">
        <title>Phytopthora megakarya and P. palmivora, two closely related causual agents of cacao black pod achieved similar genome size and gene model numbers by different mechanisms.</title>
        <authorList>
            <person name="Ali S."/>
            <person name="Shao J."/>
            <person name="Larry D.J."/>
            <person name="Kronmiller B."/>
            <person name="Shen D."/>
            <person name="Strem M.D."/>
            <person name="Melnick R.L."/>
            <person name="Guiltinan M.J."/>
            <person name="Tyler B.M."/>
            <person name="Meinhardt L.W."/>
            <person name="Bailey B.A."/>
        </authorList>
    </citation>
    <scope>NUCLEOTIDE SEQUENCE [LARGE SCALE GENOMIC DNA]</scope>
    <source>
        <strain evidence="9">zdho120</strain>
    </source>
</reference>
<dbReference type="EMBL" id="NBNE01012193">
    <property type="protein sequence ID" value="OWY96019.1"/>
    <property type="molecule type" value="Genomic_DNA"/>
</dbReference>
<sequence length="160" mass="18060">MTLPDDGCEACLFVDASQGGYAIILTQVSEWNDELMMKDQDHHLIVCKAGCSGIFNCDKEAFPIVKACQDLSYVLQRVNGFRLFCHHCNLFYVFVPKLELKEHVRDRLQQMGYASLGYALHDLAHFWYDKSLGGRYCVALVRVSLCYVCGGAHEPLSARS</sequence>
<feature type="domain" description="Reverse transcriptase RNase H-like" evidence="7">
    <location>
        <begin position="9"/>
        <end position="103"/>
    </location>
</feature>
<protein>
    <recommendedName>
        <fullName evidence="7">Reverse transcriptase RNase H-like domain-containing protein</fullName>
    </recommendedName>
</protein>
<name>A0A225UUV0_9STRA</name>
<evidence type="ECO:0000256" key="2">
    <source>
        <dbReference type="ARBA" id="ARBA00022695"/>
    </source>
</evidence>
<evidence type="ECO:0000256" key="1">
    <source>
        <dbReference type="ARBA" id="ARBA00022679"/>
    </source>
</evidence>
<evidence type="ECO:0000313" key="8">
    <source>
        <dbReference type="EMBL" id="OWY96019.1"/>
    </source>
</evidence>
<keyword evidence="3" id="KW-0540">Nuclease</keyword>
<gene>
    <name evidence="8" type="ORF">PHMEG_00033824</name>
</gene>
<dbReference type="GO" id="GO:0003964">
    <property type="term" value="F:RNA-directed DNA polymerase activity"/>
    <property type="evidence" value="ECO:0007669"/>
    <property type="project" value="UniProtKB-KW"/>
</dbReference>
<dbReference type="Proteomes" id="UP000198211">
    <property type="component" value="Unassembled WGS sequence"/>
</dbReference>
<evidence type="ECO:0000259" key="7">
    <source>
        <dbReference type="Pfam" id="PF17917"/>
    </source>
</evidence>
<keyword evidence="4" id="KW-0255">Endonuclease</keyword>
<keyword evidence="6" id="KW-0695">RNA-directed DNA polymerase</keyword>
<evidence type="ECO:0000256" key="6">
    <source>
        <dbReference type="ARBA" id="ARBA00022918"/>
    </source>
</evidence>
<dbReference type="OrthoDB" id="6114580at2759"/>